<dbReference type="OrthoDB" id="9984614at2759"/>
<feature type="non-terminal residue" evidence="6">
    <location>
        <position position="595"/>
    </location>
</feature>
<keyword evidence="3" id="KW-0479">Metal-binding</keyword>
<dbReference type="EMBL" id="KZ308121">
    <property type="protein sequence ID" value="KAG8222043.1"/>
    <property type="molecule type" value="Genomic_DNA"/>
</dbReference>
<feature type="region of interest" description="Disordered" evidence="4">
    <location>
        <begin position="473"/>
        <end position="498"/>
    </location>
</feature>
<feature type="compositionally biased region" description="Gly residues" evidence="4">
    <location>
        <begin position="479"/>
        <end position="490"/>
    </location>
</feature>
<evidence type="ECO:0000313" key="6">
    <source>
        <dbReference type="EMBL" id="KAG8222043.1"/>
    </source>
</evidence>
<dbReference type="Gene3D" id="3.30.160.60">
    <property type="entry name" value="Classic Zinc Finger"/>
    <property type="match status" value="2"/>
</dbReference>
<dbReference type="SMART" id="SM00355">
    <property type="entry name" value="ZnF_C2H2"/>
    <property type="match status" value="3"/>
</dbReference>
<feature type="compositionally biased region" description="Low complexity" evidence="4">
    <location>
        <begin position="67"/>
        <end position="76"/>
    </location>
</feature>
<dbReference type="GO" id="GO:0035098">
    <property type="term" value="C:ESC/E(Z) complex"/>
    <property type="evidence" value="ECO:0007669"/>
    <property type="project" value="TreeGrafter"/>
</dbReference>
<accession>A0A8K0JXI9</accession>
<reference evidence="6" key="2">
    <citation type="submission" date="2017-10" db="EMBL/GenBank/DDBJ databases">
        <title>Ladona fulva Genome sequencing and assembly.</title>
        <authorList>
            <person name="Murali S."/>
            <person name="Richards S."/>
            <person name="Bandaranaike D."/>
            <person name="Bellair M."/>
            <person name="Blankenburg K."/>
            <person name="Chao H."/>
            <person name="Dinh H."/>
            <person name="Doddapaneni H."/>
            <person name="Dugan-Rocha S."/>
            <person name="Elkadiri S."/>
            <person name="Gnanaolivu R."/>
            <person name="Hernandez B."/>
            <person name="Skinner E."/>
            <person name="Javaid M."/>
            <person name="Lee S."/>
            <person name="Li M."/>
            <person name="Ming W."/>
            <person name="Munidasa M."/>
            <person name="Muniz J."/>
            <person name="Nguyen L."/>
            <person name="Hughes D."/>
            <person name="Osuji N."/>
            <person name="Pu L.-L."/>
            <person name="Puazo M."/>
            <person name="Qu C."/>
            <person name="Quiroz J."/>
            <person name="Raj R."/>
            <person name="Weissenberger G."/>
            <person name="Xin Y."/>
            <person name="Zou X."/>
            <person name="Han Y."/>
            <person name="Worley K."/>
            <person name="Muzny D."/>
            <person name="Gibbs R."/>
        </authorList>
    </citation>
    <scope>NUCLEOTIDE SEQUENCE</scope>
    <source>
        <strain evidence="6">Sampled in the wild</strain>
    </source>
</reference>
<comment type="similarity">
    <text evidence="2">Belongs to the AEBP2/jing C2H2-type zinc-finger family.</text>
</comment>
<dbReference type="GO" id="GO:0008270">
    <property type="term" value="F:zinc ion binding"/>
    <property type="evidence" value="ECO:0007669"/>
    <property type="project" value="UniProtKB-KW"/>
</dbReference>
<evidence type="ECO:0000256" key="4">
    <source>
        <dbReference type="SAM" id="MobiDB-lite"/>
    </source>
</evidence>
<feature type="domain" description="C2H2-type" evidence="5">
    <location>
        <begin position="446"/>
        <end position="475"/>
    </location>
</feature>
<dbReference type="SUPFAM" id="SSF57667">
    <property type="entry name" value="beta-beta-alpha zinc fingers"/>
    <property type="match status" value="2"/>
</dbReference>
<dbReference type="InterPro" id="IPR013087">
    <property type="entry name" value="Znf_C2H2_type"/>
</dbReference>
<dbReference type="AlphaFoldDB" id="A0A8K0JXI9"/>
<sequence>GVATLSSTDCSTSSGTSDITEPGSPYSSPSSAALRSPSSTASTSSSAASGSASSSASEESDDSRTGSPAIPQADPSSPQPSTPPEPCSPEAPSTPPPAPEEDEGRPPDPWIPSLWTDDRGRNVFGSQKRRFHSGGAFKSVSVKRPKPSSSSTYQGHFQSIIQCFQGKSTLTSTTAREEEQDEAQMVAPSRCAESQSLSQPAVARGQGKITEYFKTQMKPPSSKCTVRKDGRFGAGRVLSLATVEVSGSKSESGLVDKFFSFSSVEQSVDEDVVVEESSTSFVSERLESTLSEVKGLCASGRVGGVVRGPDAEGAESNDAPVVSATAVSSDTVEGSMPAPILSVPRTIRFPVVQRSSSSGDKSGGVISNGAAEPRPSAVCHWSECKQVFECGSKLMEHLQTKHVNSQVEASENFVCLWVGCKVYSRTSCSRSWLERHVLSHGGNKPFRCIFDGCGQRFSSQTMLERHVNGHFNVSTSGNGNSGNGQNGGAGAKRSLDATPNKAFRRNGKKLRYRRRPWSVVVGLVISVIIYVETSKVRPSNHRFPSASELTYTLYIEAKSLITTAVMDVEYEGPEATLIIDLAFTYVGSVIYQDFW</sequence>
<dbReference type="PANTHER" id="PTHR46541">
    <property type="entry name" value="ZINC FINGER PROTEIN AEBP2"/>
    <property type="match status" value="1"/>
</dbReference>
<feature type="compositionally biased region" description="Pro residues" evidence="4">
    <location>
        <begin position="77"/>
        <end position="98"/>
    </location>
</feature>
<keyword evidence="7" id="KW-1185">Reference proteome</keyword>
<dbReference type="GO" id="GO:0006325">
    <property type="term" value="P:chromatin organization"/>
    <property type="evidence" value="ECO:0007669"/>
    <property type="project" value="UniProtKB-KW"/>
</dbReference>
<gene>
    <name evidence="6" type="ORF">J437_LFUL003963</name>
</gene>
<evidence type="ECO:0000256" key="3">
    <source>
        <dbReference type="PROSITE-ProRule" id="PRU00042"/>
    </source>
</evidence>
<keyword evidence="3" id="KW-0862">Zinc</keyword>
<dbReference type="PROSITE" id="PS00028">
    <property type="entry name" value="ZINC_FINGER_C2H2_1"/>
    <property type="match status" value="2"/>
</dbReference>
<feature type="region of interest" description="Disordered" evidence="4">
    <location>
        <begin position="1"/>
        <end position="154"/>
    </location>
</feature>
<dbReference type="InterPro" id="IPR052130">
    <property type="entry name" value="AEBP2/jing_C2H2-ZnF"/>
</dbReference>
<protein>
    <recommendedName>
        <fullName evidence="5">C2H2-type domain-containing protein</fullName>
    </recommendedName>
</protein>
<dbReference type="GO" id="GO:0006357">
    <property type="term" value="P:regulation of transcription by RNA polymerase II"/>
    <property type="evidence" value="ECO:0007669"/>
    <property type="project" value="TreeGrafter"/>
</dbReference>
<proteinExistence type="inferred from homology"/>
<keyword evidence="1" id="KW-0156">Chromatin regulator</keyword>
<evidence type="ECO:0000313" key="7">
    <source>
        <dbReference type="Proteomes" id="UP000792457"/>
    </source>
</evidence>
<evidence type="ECO:0000256" key="1">
    <source>
        <dbReference type="ARBA" id="ARBA00022853"/>
    </source>
</evidence>
<organism evidence="6 7">
    <name type="scientific">Ladona fulva</name>
    <name type="common">Scarce chaser dragonfly</name>
    <name type="synonym">Libellula fulva</name>
    <dbReference type="NCBI Taxonomy" id="123851"/>
    <lineage>
        <taxon>Eukaryota</taxon>
        <taxon>Metazoa</taxon>
        <taxon>Ecdysozoa</taxon>
        <taxon>Arthropoda</taxon>
        <taxon>Hexapoda</taxon>
        <taxon>Insecta</taxon>
        <taxon>Pterygota</taxon>
        <taxon>Palaeoptera</taxon>
        <taxon>Odonata</taxon>
        <taxon>Epiprocta</taxon>
        <taxon>Anisoptera</taxon>
        <taxon>Libelluloidea</taxon>
        <taxon>Libellulidae</taxon>
        <taxon>Ladona</taxon>
    </lineage>
</organism>
<comment type="caution">
    <text evidence="6">The sequence shown here is derived from an EMBL/GenBank/DDBJ whole genome shotgun (WGS) entry which is preliminary data.</text>
</comment>
<keyword evidence="3" id="KW-0863">Zinc-finger</keyword>
<dbReference type="Proteomes" id="UP000792457">
    <property type="component" value="Unassembled WGS sequence"/>
</dbReference>
<dbReference type="PANTHER" id="PTHR46541:SF1">
    <property type="entry name" value="ZINC FINGER PROTEIN AEBP2"/>
    <property type="match status" value="1"/>
</dbReference>
<evidence type="ECO:0000259" key="5">
    <source>
        <dbReference type="PROSITE" id="PS50157"/>
    </source>
</evidence>
<reference evidence="6" key="1">
    <citation type="submission" date="2013-04" db="EMBL/GenBank/DDBJ databases">
        <authorList>
            <person name="Qu J."/>
            <person name="Murali S.C."/>
            <person name="Bandaranaike D."/>
            <person name="Bellair M."/>
            <person name="Blankenburg K."/>
            <person name="Chao H."/>
            <person name="Dinh H."/>
            <person name="Doddapaneni H."/>
            <person name="Downs B."/>
            <person name="Dugan-Rocha S."/>
            <person name="Elkadiri S."/>
            <person name="Gnanaolivu R.D."/>
            <person name="Hernandez B."/>
            <person name="Javaid M."/>
            <person name="Jayaseelan J.C."/>
            <person name="Lee S."/>
            <person name="Li M."/>
            <person name="Ming W."/>
            <person name="Munidasa M."/>
            <person name="Muniz J."/>
            <person name="Nguyen L."/>
            <person name="Ongeri F."/>
            <person name="Osuji N."/>
            <person name="Pu L.-L."/>
            <person name="Puazo M."/>
            <person name="Qu C."/>
            <person name="Quiroz J."/>
            <person name="Raj R."/>
            <person name="Weissenberger G."/>
            <person name="Xin Y."/>
            <person name="Zou X."/>
            <person name="Han Y."/>
            <person name="Richards S."/>
            <person name="Worley K."/>
            <person name="Muzny D."/>
            <person name="Gibbs R."/>
        </authorList>
    </citation>
    <scope>NUCLEOTIDE SEQUENCE</scope>
    <source>
        <strain evidence="6">Sampled in the wild</strain>
    </source>
</reference>
<name>A0A8K0JXI9_LADFU</name>
<feature type="compositionally biased region" description="Low complexity" evidence="4">
    <location>
        <begin position="1"/>
        <end position="57"/>
    </location>
</feature>
<dbReference type="InterPro" id="IPR036236">
    <property type="entry name" value="Znf_C2H2_sf"/>
</dbReference>
<evidence type="ECO:0000256" key="2">
    <source>
        <dbReference type="ARBA" id="ARBA00037930"/>
    </source>
</evidence>
<dbReference type="PROSITE" id="PS50157">
    <property type="entry name" value="ZINC_FINGER_C2H2_2"/>
    <property type="match status" value="1"/>
</dbReference>